<dbReference type="Pfam" id="PF07818">
    <property type="entry name" value="HCNGP"/>
    <property type="match status" value="1"/>
</dbReference>
<feature type="compositionally biased region" description="Basic and acidic residues" evidence="1">
    <location>
        <begin position="255"/>
        <end position="269"/>
    </location>
</feature>
<dbReference type="PANTHER" id="PTHR13464">
    <property type="entry name" value="TRANSCRIPTIONAL REGULATOR PROTEIN HCNGP"/>
    <property type="match status" value="1"/>
</dbReference>
<organism evidence="2">
    <name type="scientific">Timema douglasi</name>
    <name type="common">Walking stick</name>
    <dbReference type="NCBI Taxonomy" id="61478"/>
    <lineage>
        <taxon>Eukaryota</taxon>
        <taxon>Metazoa</taxon>
        <taxon>Ecdysozoa</taxon>
        <taxon>Arthropoda</taxon>
        <taxon>Hexapoda</taxon>
        <taxon>Insecta</taxon>
        <taxon>Pterygota</taxon>
        <taxon>Neoptera</taxon>
        <taxon>Polyneoptera</taxon>
        <taxon>Phasmatodea</taxon>
        <taxon>Timematodea</taxon>
        <taxon>Timematoidea</taxon>
        <taxon>Timematidae</taxon>
        <taxon>Timema</taxon>
    </lineage>
</organism>
<reference evidence="2" key="1">
    <citation type="submission" date="2020-11" db="EMBL/GenBank/DDBJ databases">
        <authorList>
            <person name="Tran Van P."/>
        </authorList>
    </citation>
    <scope>NUCLEOTIDE SEQUENCE</scope>
</reference>
<dbReference type="GO" id="GO:0005634">
    <property type="term" value="C:nucleus"/>
    <property type="evidence" value="ECO:0007669"/>
    <property type="project" value="TreeGrafter"/>
</dbReference>
<evidence type="ECO:0000256" key="1">
    <source>
        <dbReference type="SAM" id="MobiDB-lite"/>
    </source>
</evidence>
<dbReference type="PANTHER" id="PTHR13464:SF0">
    <property type="entry name" value="SAP30-BINDING PROTEIN"/>
    <property type="match status" value="1"/>
</dbReference>
<dbReference type="InterPro" id="IPR012479">
    <property type="entry name" value="SAP30BP"/>
</dbReference>
<dbReference type="EMBL" id="OA566589">
    <property type="protein sequence ID" value="CAD7199141.1"/>
    <property type="molecule type" value="Genomic_DNA"/>
</dbReference>
<feature type="region of interest" description="Disordered" evidence="1">
    <location>
        <begin position="611"/>
        <end position="661"/>
    </location>
</feature>
<dbReference type="AlphaFoldDB" id="A0A7R8VIH4"/>
<accession>A0A7R8VIH4</accession>
<evidence type="ECO:0008006" key="3">
    <source>
        <dbReference type="Google" id="ProtNLM"/>
    </source>
</evidence>
<evidence type="ECO:0000313" key="2">
    <source>
        <dbReference type="EMBL" id="CAD7199141.1"/>
    </source>
</evidence>
<dbReference type="GO" id="GO:0006355">
    <property type="term" value="P:regulation of DNA-templated transcription"/>
    <property type="evidence" value="ECO:0007669"/>
    <property type="project" value="InterPro"/>
</dbReference>
<proteinExistence type="predicted"/>
<sequence length="678" mass="75777">MQSGDTHGLACFESATISLRSGHQDGAISSTKAPKLVLKHKQWSAFIVEWSLTFRLFYEHNPRTMSGPSLALASLTATYTDSEGEDEVEDVNDKSPNDNSSVNSVGSLVATPPPSIKPLNKVARLVSYHDDTMLSDEEGAVGDLGEAAERRRSLGADGEPPEDDVRLPPEPTGRCSNELQEKINRLYEKMQTTGLDMNRVIQQRKDFRNPSIYEKLIQFCSINELGTNYPAHLYDPLRWGKESYYEELAKVQKTEMDRREKEKKDKTKVEFVSGTAKRPGSGSGAEDEAKKRKSKWDQVGTVGVSSTMTGSQGGNILKPAGLLQQPSLTTSATGTKGTVISAFGSLPKKPRAIHILGHHPNRVCVPPGGARALDSSSMAYTDITIHESSQAKPSHLYNNSAFTLYFSKSKKLYFGMYMWTPSLEWSNKFQGVRTPRTPHFLCPWVLESAAWHNNVYWQEDDTCALAPPPYPSFFMCVKVTTKEPDGMALFARWNKELPLSPTFGRSWPLIRYLRAHIVYGALRSATSESRDRLVTAKILSSPSGLEVESRCATEFIAEAPQTTFRGPPDKNRCPRACSMRSIHFKNPHDLSKAGPVLSSLGPPASCIMGERGETSDVASGREKEEIRATWPRDERKRRYERRGLGMREKGDTNNVASGREKEEIRATWLWEEKKRRYE</sequence>
<protein>
    <recommendedName>
        <fullName evidence="3">SAP30-binding protein</fullName>
    </recommendedName>
</protein>
<name>A0A7R8VIH4_TIMDO</name>
<gene>
    <name evidence="2" type="ORF">TDIB3V08_LOCUS5403</name>
</gene>
<feature type="region of interest" description="Disordered" evidence="1">
    <location>
        <begin position="255"/>
        <end position="313"/>
    </location>
</feature>
<feature type="region of interest" description="Disordered" evidence="1">
    <location>
        <begin position="81"/>
        <end position="113"/>
    </location>
</feature>
<feature type="compositionally biased region" description="Polar residues" evidence="1">
    <location>
        <begin position="97"/>
        <end position="106"/>
    </location>
</feature>
<feature type="compositionally biased region" description="Basic and acidic residues" evidence="1">
    <location>
        <begin position="611"/>
        <end position="651"/>
    </location>
</feature>
<feature type="region of interest" description="Disordered" evidence="1">
    <location>
        <begin position="150"/>
        <end position="175"/>
    </location>
</feature>